<proteinExistence type="predicted"/>
<feature type="region of interest" description="Disordered" evidence="1">
    <location>
        <begin position="56"/>
        <end position="98"/>
    </location>
</feature>
<evidence type="ECO:0000256" key="1">
    <source>
        <dbReference type="SAM" id="MobiDB-lite"/>
    </source>
</evidence>
<gene>
    <name evidence="2" type="ORF">AVDCRST_MAG66-2807</name>
</gene>
<organism evidence="2">
    <name type="scientific">uncultured Pseudonocardia sp</name>
    <dbReference type="NCBI Taxonomy" id="211455"/>
    <lineage>
        <taxon>Bacteria</taxon>
        <taxon>Bacillati</taxon>
        <taxon>Actinomycetota</taxon>
        <taxon>Actinomycetes</taxon>
        <taxon>Pseudonocardiales</taxon>
        <taxon>Pseudonocardiaceae</taxon>
        <taxon>Pseudonocardia</taxon>
        <taxon>environmental samples</taxon>
    </lineage>
</organism>
<name>A0A6J4PUK1_9PSEU</name>
<dbReference type="AlphaFoldDB" id="A0A6J4PUK1"/>
<accession>A0A6J4PUK1</accession>
<protein>
    <submittedName>
        <fullName evidence="2">Uncharacterized protein</fullName>
    </submittedName>
</protein>
<dbReference type="EMBL" id="CADCUS010000405">
    <property type="protein sequence ID" value="CAA9422646.1"/>
    <property type="molecule type" value="Genomic_DNA"/>
</dbReference>
<sequence length="98" mass="10509">MSPDAIPQDPDVTQAIVLTEGTFGAAREPWREITVVEDDLAPLKWYQERGVPVTRIGLDPRPANGVAPPGVAPRQRARGGAHPGLGRAPHAVVHARRP</sequence>
<evidence type="ECO:0000313" key="2">
    <source>
        <dbReference type="EMBL" id="CAA9422646.1"/>
    </source>
</evidence>
<reference evidence="2" key="1">
    <citation type="submission" date="2020-02" db="EMBL/GenBank/DDBJ databases">
        <authorList>
            <person name="Meier V. D."/>
        </authorList>
    </citation>
    <scope>NUCLEOTIDE SEQUENCE</scope>
    <source>
        <strain evidence="2">AVDCRST_MAG66</strain>
    </source>
</reference>
<feature type="compositionally biased region" description="Low complexity" evidence="1">
    <location>
        <begin position="60"/>
        <end position="74"/>
    </location>
</feature>